<name>A0A1S2QBT3_9ACTN</name>
<comment type="caution">
    <text evidence="3">The sequence shown here is derived from an EMBL/GenBank/DDBJ whole genome shotgun (WGS) entry which is preliminary data.</text>
</comment>
<dbReference type="RefSeq" id="WP_071382595.1">
    <property type="nucleotide sequence ID" value="NZ_MLYO01000035.1"/>
</dbReference>
<keyword evidence="2" id="KW-0732">Signal</keyword>
<dbReference type="PROSITE" id="PS51257">
    <property type="entry name" value="PROKAR_LIPOPROTEIN"/>
    <property type="match status" value="1"/>
</dbReference>
<protein>
    <submittedName>
        <fullName evidence="3">Uncharacterized protein</fullName>
    </submittedName>
</protein>
<feature type="region of interest" description="Disordered" evidence="1">
    <location>
        <begin position="29"/>
        <end position="57"/>
    </location>
</feature>
<dbReference type="AlphaFoldDB" id="A0A1S2QBT3"/>
<accession>A0A1S2QBT3</accession>
<sequence length="191" mass="19552">MRVPIRRHVVALTLSTALLAGTAACGTGEMTSTKDTKDTSAVRAVPAAKPSPTTSAERQKFAKTRFVANAGLAAGATYQWIVKPWKAGKFKKGAHGRKSALVKAALAGTFTYNRLQAAKRNAQGDPALAKALAPLSSGIDALKNLPAKLKNGDTGAVSSFNDTINKVKGAGASAGAPVQNKVPSAAQLSKG</sequence>
<feature type="region of interest" description="Disordered" evidence="1">
    <location>
        <begin position="170"/>
        <end position="191"/>
    </location>
</feature>
<dbReference type="OrthoDB" id="69889at2"/>
<evidence type="ECO:0000256" key="2">
    <source>
        <dbReference type="SAM" id="SignalP"/>
    </source>
</evidence>
<gene>
    <name evidence="3" type="ORF">BIV23_21800</name>
</gene>
<organism evidence="3 4">
    <name type="scientific">Streptomyces monashensis</name>
    <dbReference type="NCBI Taxonomy" id="1678012"/>
    <lineage>
        <taxon>Bacteria</taxon>
        <taxon>Bacillati</taxon>
        <taxon>Actinomycetota</taxon>
        <taxon>Actinomycetes</taxon>
        <taxon>Kitasatosporales</taxon>
        <taxon>Streptomycetaceae</taxon>
        <taxon>Streptomyces</taxon>
    </lineage>
</organism>
<reference evidence="3 4" key="1">
    <citation type="submission" date="2016-10" db="EMBL/GenBank/DDBJ databases">
        <title>Genome sequence of Streptomyces sp. MUSC 1.</title>
        <authorList>
            <person name="Lee L.-H."/>
            <person name="Ser H.-L."/>
            <person name="Law J.W.-F."/>
        </authorList>
    </citation>
    <scope>NUCLEOTIDE SEQUENCE [LARGE SCALE GENOMIC DNA]</scope>
    <source>
        <strain evidence="3 4">MUSC 1</strain>
    </source>
</reference>
<proteinExistence type="predicted"/>
<keyword evidence="4" id="KW-1185">Reference proteome</keyword>
<feature type="chain" id="PRO_5038748773" evidence="2">
    <location>
        <begin position="21"/>
        <end position="191"/>
    </location>
</feature>
<dbReference type="EMBL" id="MLYO01000035">
    <property type="protein sequence ID" value="OIK03524.1"/>
    <property type="molecule type" value="Genomic_DNA"/>
</dbReference>
<evidence type="ECO:0000313" key="4">
    <source>
        <dbReference type="Proteomes" id="UP000179642"/>
    </source>
</evidence>
<evidence type="ECO:0000313" key="3">
    <source>
        <dbReference type="EMBL" id="OIK03524.1"/>
    </source>
</evidence>
<evidence type="ECO:0000256" key="1">
    <source>
        <dbReference type="SAM" id="MobiDB-lite"/>
    </source>
</evidence>
<feature type="signal peptide" evidence="2">
    <location>
        <begin position="1"/>
        <end position="20"/>
    </location>
</feature>
<dbReference type="Proteomes" id="UP000179642">
    <property type="component" value="Unassembled WGS sequence"/>
</dbReference>